<dbReference type="EMBL" id="CAJGYO010000009">
    <property type="protein sequence ID" value="CAD6253745.1"/>
    <property type="molecule type" value="Genomic_DNA"/>
</dbReference>
<gene>
    <name evidence="1" type="ORF">NCGR_LOCUS37369</name>
</gene>
<protein>
    <submittedName>
        <fullName evidence="1">Uncharacterized protein</fullName>
    </submittedName>
</protein>
<proteinExistence type="predicted"/>
<evidence type="ECO:0000313" key="2">
    <source>
        <dbReference type="Proteomes" id="UP000604825"/>
    </source>
</evidence>
<organism evidence="1 2">
    <name type="scientific">Miscanthus lutarioriparius</name>
    <dbReference type="NCBI Taxonomy" id="422564"/>
    <lineage>
        <taxon>Eukaryota</taxon>
        <taxon>Viridiplantae</taxon>
        <taxon>Streptophyta</taxon>
        <taxon>Embryophyta</taxon>
        <taxon>Tracheophyta</taxon>
        <taxon>Spermatophyta</taxon>
        <taxon>Magnoliopsida</taxon>
        <taxon>Liliopsida</taxon>
        <taxon>Poales</taxon>
        <taxon>Poaceae</taxon>
        <taxon>PACMAD clade</taxon>
        <taxon>Panicoideae</taxon>
        <taxon>Andropogonodae</taxon>
        <taxon>Andropogoneae</taxon>
        <taxon>Saccharinae</taxon>
        <taxon>Miscanthus</taxon>
    </lineage>
</organism>
<name>A0A811Q057_9POAL</name>
<dbReference type="AlphaFoldDB" id="A0A811Q057"/>
<sequence>MGGASLVAATAPVDALAGGAATRPPMRWTNNSSGFVLRRMSQLIQTGARDVKGFKDKDVNQVAKALREYSGEKVTST</sequence>
<accession>A0A811Q057</accession>
<comment type="caution">
    <text evidence="1">The sequence shown here is derived from an EMBL/GenBank/DDBJ whole genome shotgun (WGS) entry which is preliminary data.</text>
</comment>
<keyword evidence="2" id="KW-1185">Reference proteome</keyword>
<dbReference type="Proteomes" id="UP000604825">
    <property type="component" value="Unassembled WGS sequence"/>
</dbReference>
<evidence type="ECO:0000313" key="1">
    <source>
        <dbReference type="EMBL" id="CAD6253745.1"/>
    </source>
</evidence>
<reference evidence="1" key="1">
    <citation type="submission" date="2020-10" db="EMBL/GenBank/DDBJ databases">
        <authorList>
            <person name="Han B."/>
            <person name="Lu T."/>
            <person name="Zhao Q."/>
            <person name="Huang X."/>
            <person name="Zhao Y."/>
        </authorList>
    </citation>
    <scope>NUCLEOTIDE SEQUENCE</scope>
</reference>